<feature type="transmembrane region" description="Helical" evidence="6">
    <location>
        <begin position="116"/>
        <end position="136"/>
    </location>
</feature>
<evidence type="ECO:0000256" key="2">
    <source>
        <dbReference type="ARBA" id="ARBA00022448"/>
    </source>
</evidence>
<dbReference type="Pfam" id="PF07690">
    <property type="entry name" value="MFS_1"/>
    <property type="match status" value="1"/>
</dbReference>
<keyword evidence="2" id="KW-0813">Transport</keyword>
<proteinExistence type="predicted"/>
<gene>
    <name evidence="7" type="primary">106050597</name>
</gene>
<protein>
    <recommendedName>
        <fullName evidence="9">Major facilitator superfamily (MFS) profile domain-containing protein</fullName>
    </recommendedName>
</protein>
<dbReference type="SUPFAM" id="SSF103473">
    <property type="entry name" value="MFS general substrate transporter"/>
    <property type="match status" value="1"/>
</dbReference>
<comment type="subcellular location">
    <subcellularLocation>
        <location evidence="1">Membrane</location>
        <topology evidence="1">Multi-pass membrane protein</topology>
    </subcellularLocation>
</comment>
<name>A0A2C9L4Y6_BIOGL</name>
<feature type="transmembrane region" description="Helical" evidence="6">
    <location>
        <begin position="17"/>
        <end position="41"/>
    </location>
</feature>
<evidence type="ECO:0000313" key="7">
    <source>
        <dbReference type="EnsemblMetazoa" id="BGLB027015-PA"/>
    </source>
</evidence>
<dbReference type="KEGG" id="bgt:106050597"/>
<dbReference type="AlphaFoldDB" id="A0A2C9L4Y6"/>
<feature type="transmembrane region" description="Helical" evidence="6">
    <location>
        <begin position="148"/>
        <end position="173"/>
    </location>
</feature>
<dbReference type="EnsemblMetazoa" id="BGLB027015-RA">
    <property type="protein sequence ID" value="BGLB027015-PA"/>
    <property type="gene ID" value="BGLB027015"/>
</dbReference>
<keyword evidence="4 6" id="KW-1133">Transmembrane helix</keyword>
<feature type="transmembrane region" description="Helical" evidence="6">
    <location>
        <begin position="352"/>
        <end position="369"/>
    </location>
</feature>
<evidence type="ECO:0000256" key="5">
    <source>
        <dbReference type="ARBA" id="ARBA00023136"/>
    </source>
</evidence>
<evidence type="ECO:0000256" key="6">
    <source>
        <dbReference type="SAM" id="Phobius"/>
    </source>
</evidence>
<keyword evidence="5 6" id="KW-0472">Membrane</keyword>
<dbReference type="RefSeq" id="XP_013061066.2">
    <property type="nucleotide sequence ID" value="XM_013205612.2"/>
</dbReference>
<reference evidence="7" key="1">
    <citation type="submission" date="2020-05" db="UniProtKB">
        <authorList>
            <consortium name="EnsemblMetazoa"/>
        </authorList>
    </citation>
    <scope>IDENTIFICATION</scope>
    <source>
        <strain evidence="7">BB02</strain>
    </source>
</reference>
<feature type="transmembrane region" description="Helical" evidence="6">
    <location>
        <begin position="439"/>
        <end position="458"/>
    </location>
</feature>
<organism evidence="7 8">
    <name type="scientific">Biomphalaria glabrata</name>
    <name type="common">Bloodfluke planorb</name>
    <name type="synonym">Freshwater snail</name>
    <dbReference type="NCBI Taxonomy" id="6526"/>
    <lineage>
        <taxon>Eukaryota</taxon>
        <taxon>Metazoa</taxon>
        <taxon>Spiralia</taxon>
        <taxon>Lophotrochozoa</taxon>
        <taxon>Mollusca</taxon>
        <taxon>Gastropoda</taxon>
        <taxon>Heterobranchia</taxon>
        <taxon>Euthyneura</taxon>
        <taxon>Panpulmonata</taxon>
        <taxon>Hygrophila</taxon>
        <taxon>Lymnaeoidea</taxon>
        <taxon>Planorbidae</taxon>
        <taxon>Biomphalaria</taxon>
    </lineage>
</organism>
<dbReference type="VEuPathDB" id="VectorBase:BGLAX_028076"/>
<evidence type="ECO:0000256" key="1">
    <source>
        <dbReference type="ARBA" id="ARBA00004141"/>
    </source>
</evidence>
<dbReference type="InterPro" id="IPR052983">
    <property type="entry name" value="MFS_Riboflavin_Transporter"/>
</dbReference>
<feature type="transmembrane region" description="Helical" evidence="6">
    <location>
        <begin position="501"/>
        <end position="522"/>
    </location>
</feature>
<evidence type="ECO:0000256" key="4">
    <source>
        <dbReference type="ARBA" id="ARBA00022989"/>
    </source>
</evidence>
<dbReference type="InterPro" id="IPR036259">
    <property type="entry name" value="MFS_trans_sf"/>
</dbReference>
<dbReference type="PANTHER" id="PTHR43385">
    <property type="entry name" value="RIBOFLAVIN TRANSPORTER RIBJ"/>
    <property type="match status" value="1"/>
</dbReference>
<dbReference type="Gene3D" id="1.20.1250.20">
    <property type="entry name" value="MFS general substrate transporter like domains"/>
    <property type="match status" value="2"/>
</dbReference>
<keyword evidence="3 6" id="KW-0812">Transmembrane</keyword>
<evidence type="ECO:0000313" key="8">
    <source>
        <dbReference type="Proteomes" id="UP000076420"/>
    </source>
</evidence>
<accession>A0A2C9L4Y6</accession>
<dbReference type="PANTHER" id="PTHR43385:SF1">
    <property type="entry name" value="RIBOFLAVIN TRANSPORTER RIBJ"/>
    <property type="match status" value="1"/>
</dbReference>
<dbReference type="VEuPathDB" id="VectorBase:BGLB027015"/>
<feature type="transmembrane region" description="Helical" evidence="6">
    <location>
        <begin position="88"/>
        <end position="110"/>
    </location>
</feature>
<dbReference type="InterPro" id="IPR011701">
    <property type="entry name" value="MFS"/>
</dbReference>
<dbReference type="Proteomes" id="UP000076420">
    <property type="component" value="Unassembled WGS sequence"/>
</dbReference>
<dbReference type="GO" id="GO:0022857">
    <property type="term" value="F:transmembrane transporter activity"/>
    <property type="evidence" value="ECO:0007669"/>
    <property type="project" value="InterPro"/>
</dbReference>
<feature type="transmembrane region" description="Helical" evidence="6">
    <location>
        <begin position="381"/>
        <end position="401"/>
    </location>
</feature>
<evidence type="ECO:0000256" key="3">
    <source>
        <dbReference type="ARBA" id="ARBA00022692"/>
    </source>
</evidence>
<sequence length="535" mass="59245">MGILGFDFRLPDMVRKYFVLIGCVLLIMPVSVSVYFGNFYIYISSYYYVNASKVTVWIDPLWLSSAFKILQPIGMVLAGFVEKRTKNLNTGIALGAFLQSSSVVLSYWAIDEPLALLMTFGILQGIAGGILLALPYKKASQVFPEKRGLAFGILSTGPGSFPLLHMVLSYYLINPDNKATDVEIGNIRYFTDADLINRVPSFFFKIGLFTTALQVVGFLLILLQRHDLSKENSQSTVLLDKSDSADDCEKNDSKTVSNDSCCELTNSKSCVNVKKTEYLVTCEKSTHSIEMDKTEDVLKEECQISSIKESDCSQAGNGVIVEGEESSDEEVDEPKDFTTKEMLMSCSFWKTWLIFALLGHTFFIHLNLYKQFGLTVINDDNLLVMAGTISSFVLMLFRPVVGIMSDKFGMKPILVITCACANVFMTMMTISLYTFPPMYIVFVGLEFYAVSAVKVFYYMAPMIMFGPTHFATNVGLMSSSQWITFFVGPVIAPALIKSVGWAYVMMSGAAAAAVAFFLGVSLPEAKAKKSSTKLQ</sequence>
<feature type="transmembrane region" description="Helical" evidence="6">
    <location>
        <begin position="61"/>
        <end position="81"/>
    </location>
</feature>
<dbReference type="OrthoDB" id="6101985at2759"/>
<feature type="transmembrane region" description="Helical" evidence="6">
    <location>
        <begin position="413"/>
        <end position="433"/>
    </location>
</feature>
<feature type="transmembrane region" description="Helical" evidence="6">
    <location>
        <begin position="470"/>
        <end position="495"/>
    </location>
</feature>
<evidence type="ECO:0008006" key="9">
    <source>
        <dbReference type="Google" id="ProtNLM"/>
    </source>
</evidence>
<dbReference type="GO" id="GO:0016020">
    <property type="term" value="C:membrane"/>
    <property type="evidence" value="ECO:0007669"/>
    <property type="project" value="UniProtKB-SubCell"/>
</dbReference>
<feature type="transmembrane region" description="Helical" evidence="6">
    <location>
        <begin position="202"/>
        <end position="223"/>
    </location>
</feature>